<dbReference type="AlphaFoldDB" id="A0A1B8Y1Z0"/>
<reference evidence="3" key="3">
    <citation type="submission" date="2016-05" db="EMBL/GenBank/DDBJ databases">
        <title>WGS assembly of Xenopus tropicalis.</title>
        <authorList>
            <person name="Sessions A."/>
            <person name="Jenkins J."/>
            <person name="Mitros T."/>
            <person name="Lyons J.T."/>
            <person name="Dichmann D.S."/>
            <person name="Robert J."/>
            <person name="Harland R.M."/>
            <person name="Rokhsar D.S."/>
        </authorList>
    </citation>
    <scope>NUCLEOTIDE SEQUENCE</scope>
    <source>
        <strain evidence="3">Nigerian</strain>
    </source>
</reference>
<reference evidence="3" key="1">
    <citation type="submission" date="2009-11" db="EMBL/GenBank/DDBJ databases">
        <authorList>
            <consortium name="US DOE Joint Genome Institute (JGI-PGF)"/>
            <person name="Ottilar R."/>
            <person name="Schmutz J."/>
            <person name="Salamov A."/>
            <person name="Cheng J.F."/>
            <person name="Lucas S."/>
            <person name="Pitluck S."/>
            <person name="Gundlach H."/>
            <person name="Guo Y."/>
            <person name="Haberer G."/>
            <person name="Nasrallah J."/>
            <person name="Mayer K.F.X."/>
            <person name="van de Peer Y."/>
            <person name="Weigel D."/>
            <person name="Grigoriev I.V."/>
        </authorList>
    </citation>
    <scope>NUCLEOTIDE SEQUENCE</scope>
    <source>
        <strain evidence="3">Nigerian</strain>
    </source>
</reference>
<evidence type="ECO:0000313" key="3">
    <source>
        <dbReference type="EMBL" id="OCA16957.1"/>
    </source>
</evidence>
<sequence length="212" mass="22788">MDVTVKVILKGQLGESVTHPDWHYSFATAQSYIQVYTFGVLTFSCLRRDPFLNEKPSLGCNDSFIPKATANGERSIPPPAGQANPTWADLSPPEPVPSRQYVPLTLQRRISRGAGNLTANESQRSGAVTQRGWIPWGRCAIPPLMAPAGTVGDEGRCIGCIGRGWQGCPTAAMPWARWASLLLFVAVMAALQMPVRAMEGKTGTNGGPNVPV</sequence>
<organism evidence="3">
    <name type="scientific">Xenopus tropicalis</name>
    <name type="common">Western clawed frog</name>
    <name type="synonym">Silurana tropicalis</name>
    <dbReference type="NCBI Taxonomy" id="8364"/>
    <lineage>
        <taxon>Eukaryota</taxon>
        <taxon>Metazoa</taxon>
        <taxon>Chordata</taxon>
        <taxon>Craniata</taxon>
        <taxon>Vertebrata</taxon>
        <taxon>Euteleostomi</taxon>
        <taxon>Amphibia</taxon>
        <taxon>Batrachia</taxon>
        <taxon>Anura</taxon>
        <taxon>Pipoidea</taxon>
        <taxon>Pipidae</taxon>
        <taxon>Xenopodinae</taxon>
        <taxon>Xenopus</taxon>
        <taxon>Silurana</taxon>
    </lineage>
</organism>
<evidence type="ECO:0000256" key="1">
    <source>
        <dbReference type="SAM" id="MobiDB-lite"/>
    </source>
</evidence>
<reference evidence="3" key="2">
    <citation type="journal article" date="2010" name="Science">
        <title>The genome of the Western clawed frog Xenopus tropicalis.</title>
        <authorList>
            <person name="Hellsten U."/>
            <person name="Harland R.M."/>
            <person name="Gilchrist M.J."/>
            <person name="Hendrix D."/>
            <person name="Jurka J."/>
            <person name="Kapitonov V."/>
            <person name="Ovcharenko I."/>
            <person name="Putnam N.H."/>
            <person name="Shu S."/>
            <person name="Taher L."/>
            <person name="Blitz I.L."/>
            <person name="Blumberg B."/>
            <person name="Dichmann D.S."/>
            <person name="Dubchak I."/>
            <person name="Amaya E."/>
            <person name="Detter J.C."/>
            <person name="Fletcher R."/>
            <person name="Gerhard D.S."/>
            <person name="Goodstein D."/>
            <person name="Graves T."/>
            <person name="Grigoriev I.V."/>
            <person name="Grimwood J."/>
            <person name="Kawashima T."/>
            <person name="Lindquist E."/>
            <person name="Lucas S.M."/>
            <person name="Mead P.E."/>
            <person name="Mitros T."/>
            <person name="Ogino H."/>
            <person name="Ohta Y."/>
            <person name="Poliakov A.V."/>
            <person name="Pollet N."/>
            <person name="Robert J."/>
            <person name="Salamov A."/>
            <person name="Sater A.K."/>
            <person name="Schmutz J."/>
            <person name="Terry A."/>
            <person name="Vize P.D."/>
            <person name="Warren W.C."/>
            <person name="Wells D."/>
            <person name="Wills A."/>
            <person name="Wilson R.K."/>
            <person name="Zimmerman L.B."/>
            <person name="Zorn A.M."/>
            <person name="Grainger R."/>
            <person name="Grammer T."/>
            <person name="Khokha M.K."/>
            <person name="Richardson P.M."/>
            <person name="Rokhsar D.S."/>
        </authorList>
    </citation>
    <scope>NUCLEOTIDE SEQUENCE [LARGE SCALE GENOMIC DNA]</scope>
    <source>
        <strain evidence="3">Nigerian</strain>
    </source>
</reference>
<name>A0A1B8Y1Z0_XENTR</name>
<dbReference type="InterPro" id="IPR017896">
    <property type="entry name" value="4Fe4S_Fe-S-bd"/>
</dbReference>
<gene>
    <name evidence="3" type="ORF">XENTR_v90027682mg</name>
</gene>
<accession>A0A1B8Y1Z0</accession>
<evidence type="ECO:0000259" key="2">
    <source>
        <dbReference type="PROSITE" id="PS51379"/>
    </source>
</evidence>
<proteinExistence type="predicted"/>
<dbReference type="EMBL" id="KV460545">
    <property type="protein sequence ID" value="OCA16957.1"/>
    <property type="molecule type" value="Genomic_DNA"/>
</dbReference>
<feature type="domain" description="4Fe-4S ferredoxin-type" evidence="2">
    <location>
        <begin position="147"/>
        <end position="178"/>
    </location>
</feature>
<protein>
    <recommendedName>
        <fullName evidence="2">4Fe-4S ferredoxin-type domain-containing protein</fullName>
    </recommendedName>
</protein>
<feature type="region of interest" description="Disordered" evidence="1">
    <location>
        <begin position="69"/>
        <end position="93"/>
    </location>
</feature>
<dbReference type="PROSITE" id="PS51379">
    <property type="entry name" value="4FE4S_FER_2"/>
    <property type="match status" value="1"/>
</dbReference>